<evidence type="ECO:0000256" key="1">
    <source>
        <dbReference type="SAM" id="MobiDB-lite"/>
    </source>
</evidence>
<comment type="caution">
    <text evidence="2">The sequence shown here is derived from an EMBL/GenBank/DDBJ whole genome shotgun (WGS) entry which is preliminary data.</text>
</comment>
<keyword evidence="3" id="KW-1185">Reference proteome</keyword>
<protein>
    <submittedName>
        <fullName evidence="2">Uncharacterized protein</fullName>
    </submittedName>
</protein>
<reference evidence="2" key="1">
    <citation type="submission" date="2023-01" db="EMBL/GenBank/DDBJ databases">
        <title>Colletotrichum chrysophilum M932 genome sequence.</title>
        <authorList>
            <person name="Baroncelli R."/>
        </authorList>
    </citation>
    <scope>NUCLEOTIDE SEQUENCE</scope>
    <source>
        <strain evidence="2">M932</strain>
    </source>
</reference>
<dbReference type="EMBL" id="JAQOWY010000186">
    <property type="protein sequence ID" value="KAK1847951.1"/>
    <property type="molecule type" value="Genomic_DNA"/>
</dbReference>
<sequence length="59" mass="6711">MRERLPPPRTGPRPSLSLPVPNDGDSGRLGRTRRTVCVVEGRARDTLPGWEIQRQRFLC</sequence>
<name>A0AAD9EKH8_9PEZI</name>
<evidence type="ECO:0000313" key="2">
    <source>
        <dbReference type="EMBL" id="KAK1847951.1"/>
    </source>
</evidence>
<dbReference type="AlphaFoldDB" id="A0AAD9EKH8"/>
<accession>A0AAD9EKH8</accession>
<feature type="region of interest" description="Disordered" evidence="1">
    <location>
        <begin position="1"/>
        <end position="30"/>
    </location>
</feature>
<evidence type="ECO:0000313" key="3">
    <source>
        <dbReference type="Proteomes" id="UP001243330"/>
    </source>
</evidence>
<dbReference type="Proteomes" id="UP001243330">
    <property type="component" value="Unassembled WGS sequence"/>
</dbReference>
<proteinExistence type="predicted"/>
<gene>
    <name evidence="2" type="ORF">CCHR01_09442</name>
</gene>
<organism evidence="2 3">
    <name type="scientific">Colletotrichum chrysophilum</name>
    <dbReference type="NCBI Taxonomy" id="1836956"/>
    <lineage>
        <taxon>Eukaryota</taxon>
        <taxon>Fungi</taxon>
        <taxon>Dikarya</taxon>
        <taxon>Ascomycota</taxon>
        <taxon>Pezizomycotina</taxon>
        <taxon>Sordariomycetes</taxon>
        <taxon>Hypocreomycetidae</taxon>
        <taxon>Glomerellales</taxon>
        <taxon>Glomerellaceae</taxon>
        <taxon>Colletotrichum</taxon>
        <taxon>Colletotrichum gloeosporioides species complex</taxon>
    </lineage>
</organism>